<sequence length="153" mass="17449">MELQEVIKEHTGLSRKALEYGLTTKRLVDGAKSPGFSTADWAPLAELVAVDEFERIGNFKEVMNWQEYVEFLTGWATSADWECSFKRVTEKPGLVFLELEERSRIGDYKSIVNSVSVYEFNEAGKIRHIDVYLQMALPGNDMLKSYEGVQISE</sequence>
<keyword evidence="2" id="KW-1185">Reference proteome</keyword>
<organism evidence="1 2">
    <name type="scientific">Actinocorallia aurantiaca</name>
    <dbReference type="NCBI Taxonomy" id="46204"/>
    <lineage>
        <taxon>Bacteria</taxon>
        <taxon>Bacillati</taxon>
        <taxon>Actinomycetota</taxon>
        <taxon>Actinomycetes</taxon>
        <taxon>Streptosporangiales</taxon>
        <taxon>Thermomonosporaceae</taxon>
        <taxon>Actinocorallia</taxon>
    </lineage>
</organism>
<dbReference type="RefSeq" id="WP_344450395.1">
    <property type="nucleotide sequence ID" value="NZ_BAAATZ010000007.1"/>
</dbReference>
<comment type="caution">
    <text evidence="1">The sequence shown here is derived from an EMBL/GenBank/DDBJ whole genome shotgun (WGS) entry which is preliminary data.</text>
</comment>
<protein>
    <recommendedName>
        <fullName evidence="3">SnoaL-like domain-containing protein</fullName>
    </recommendedName>
</protein>
<evidence type="ECO:0000313" key="1">
    <source>
        <dbReference type="EMBL" id="GAA2725029.1"/>
    </source>
</evidence>
<accession>A0ABN3U776</accession>
<dbReference type="EMBL" id="BAAATZ010000007">
    <property type="protein sequence ID" value="GAA2725029.1"/>
    <property type="molecule type" value="Genomic_DNA"/>
</dbReference>
<dbReference type="Proteomes" id="UP001501842">
    <property type="component" value="Unassembled WGS sequence"/>
</dbReference>
<dbReference type="SUPFAM" id="SSF54427">
    <property type="entry name" value="NTF2-like"/>
    <property type="match status" value="1"/>
</dbReference>
<gene>
    <name evidence="1" type="ORF">GCM10010439_24100</name>
</gene>
<dbReference type="Gene3D" id="3.10.450.50">
    <property type="match status" value="1"/>
</dbReference>
<evidence type="ECO:0008006" key="3">
    <source>
        <dbReference type="Google" id="ProtNLM"/>
    </source>
</evidence>
<dbReference type="InterPro" id="IPR032710">
    <property type="entry name" value="NTF2-like_dom_sf"/>
</dbReference>
<evidence type="ECO:0000313" key="2">
    <source>
        <dbReference type="Proteomes" id="UP001501842"/>
    </source>
</evidence>
<name>A0ABN3U776_9ACTN</name>
<reference evidence="1 2" key="1">
    <citation type="journal article" date="2019" name="Int. J. Syst. Evol. Microbiol.">
        <title>The Global Catalogue of Microorganisms (GCM) 10K type strain sequencing project: providing services to taxonomists for standard genome sequencing and annotation.</title>
        <authorList>
            <consortium name="The Broad Institute Genomics Platform"/>
            <consortium name="The Broad Institute Genome Sequencing Center for Infectious Disease"/>
            <person name="Wu L."/>
            <person name="Ma J."/>
        </authorList>
    </citation>
    <scope>NUCLEOTIDE SEQUENCE [LARGE SCALE GENOMIC DNA]</scope>
    <source>
        <strain evidence="1 2">JCM 8201</strain>
    </source>
</reference>
<proteinExistence type="predicted"/>